<accession>A0ABU0GX04</accession>
<dbReference type="RefSeq" id="WP_308787538.1">
    <property type="nucleotide sequence ID" value="NZ_JAUSWB010000005.1"/>
</dbReference>
<dbReference type="NCBIfam" id="TIGR04104">
    <property type="entry name" value="cxxc_20_cxxc"/>
    <property type="match status" value="1"/>
</dbReference>
<reference evidence="2 3" key="1">
    <citation type="submission" date="2023-07" db="EMBL/GenBank/DDBJ databases">
        <title>Genomic Encyclopedia of Type Strains, Phase IV (KMG-IV): sequencing the most valuable type-strain genomes for metagenomic binning, comparative biology and taxonomic classification.</title>
        <authorList>
            <person name="Goeker M."/>
        </authorList>
    </citation>
    <scope>NUCLEOTIDE SEQUENCE [LARGE SCALE GENOMIC DNA]</scope>
    <source>
        <strain evidence="2 3">DSM 16419</strain>
    </source>
</reference>
<dbReference type="InterPro" id="IPR026369">
    <property type="entry name" value="CxxC_20_CxxC"/>
</dbReference>
<protein>
    <submittedName>
        <fullName evidence="2">CXXC-20-CXXC protein</fullName>
    </submittedName>
</protein>
<feature type="transmembrane region" description="Helical" evidence="1">
    <location>
        <begin position="72"/>
        <end position="92"/>
    </location>
</feature>
<name>A0ABU0GX04_9BACL</name>
<keyword evidence="1" id="KW-0472">Membrane</keyword>
<proteinExistence type="predicted"/>
<evidence type="ECO:0000256" key="1">
    <source>
        <dbReference type="SAM" id="Phobius"/>
    </source>
</evidence>
<organism evidence="2 3">
    <name type="scientific">Planomicrobium stackebrandtii</name>
    <dbReference type="NCBI Taxonomy" id="253160"/>
    <lineage>
        <taxon>Bacteria</taxon>
        <taxon>Bacillati</taxon>
        <taxon>Bacillota</taxon>
        <taxon>Bacilli</taxon>
        <taxon>Bacillales</taxon>
        <taxon>Caryophanaceae</taxon>
        <taxon>Planomicrobium</taxon>
    </lineage>
</organism>
<evidence type="ECO:0000313" key="3">
    <source>
        <dbReference type="Proteomes" id="UP001241988"/>
    </source>
</evidence>
<keyword evidence="3" id="KW-1185">Reference proteome</keyword>
<evidence type="ECO:0000313" key="2">
    <source>
        <dbReference type="EMBL" id="MDQ0429459.1"/>
    </source>
</evidence>
<feature type="transmembrane region" description="Helical" evidence="1">
    <location>
        <begin position="48"/>
        <end position="66"/>
    </location>
</feature>
<dbReference type="EMBL" id="JAUSWB010000005">
    <property type="protein sequence ID" value="MDQ0429459.1"/>
    <property type="molecule type" value="Genomic_DNA"/>
</dbReference>
<comment type="caution">
    <text evidence="2">The sequence shown here is derived from an EMBL/GenBank/DDBJ whole genome shotgun (WGS) entry which is preliminary data.</text>
</comment>
<keyword evidence="1" id="KW-1133">Transmembrane helix</keyword>
<sequence length="102" mass="11060">MPKCQNCGHRWSLKDTCKIAFKYRGTSGRTCSRCGDKQYISKKSLNRIGIAAIVSLVLTVVVRPLLPQDFGTSLLLAVPLAVGLIVANLSLVELSNVQQGET</sequence>
<keyword evidence="1" id="KW-0812">Transmembrane</keyword>
<dbReference type="Proteomes" id="UP001241988">
    <property type="component" value="Unassembled WGS sequence"/>
</dbReference>
<gene>
    <name evidence="2" type="ORF">QOZ98_002287</name>
</gene>